<organism evidence="3 4">
    <name type="scientific">Vreelandella janggokensis</name>
    <dbReference type="NCBI Taxonomy" id="370767"/>
    <lineage>
        <taxon>Bacteria</taxon>
        <taxon>Pseudomonadati</taxon>
        <taxon>Pseudomonadota</taxon>
        <taxon>Gammaproteobacteria</taxon>
        <taxon>Oceanospirillales</taxon>
        <taxon>Halomonadaceae</taxon>
        <taxon>Vreelandella</taxon>
    </lineage>
</organism>
<evidence type="ECO:0000256" key="1">
    <source>
        <dbReference type="SAM" id="MobiDB-lite"/>
    </source>
</evidence>
<protein>
    <recommendedName>
        <fullName evidence="2">DnaT DNA-binding domain-containing protein</fullName>
    </recommendedName>
</protein>
<gene>
    <name evidence="3" type="ORF">L0635_05200</name>
</gene>
<dbReference type="Gene3D" id="1.10.8.1180">
    <property type="match status" value="1"/>
</dbReference>
<reference evidence="3 4" key="1">
    <citation type="submission" date="2022-02" db="EMBL/GenBank/DDBJ databases">
        <title>Study of halophilic communities from a Mexican lake.</title>
        <authorList>
            <person name="Hernandez-Soto L.M."/>
            <person name="Martinez-Abarca F."/>
            <person name="Ramirez-Saad H.C."/>
            <person name="Aguirre-Garrido J.F."/>
        </authorList>
    </citation>
    <scope>NUCLEOTIDE SEQUENCE [LARGE SCALE GENOMIC DNA]</scope>
    <source>
        <strain evidence="3 4">Hjan13</strain>
    </source>
</reference>
<dbReference type="EMBL" id="JAKNQU010000002">
    <property type="protein sequence ID" value="MCZ0926479.1"/>
    <property type="molecule type" value="Genomic_DNA"/>
</dbReference>
<feature type="compositionally biased region" description="Low complexity" evidence="1">
    <location>
        <begin position="259"/>
        <end position="269"/>
    </location>
</feature>
<evidence type="ECO:0000313" key="4">
    <source>
        <dbReference type="Proteomes" id="UP001321125"/>
    </source>
</evidence>
<dbReference type="RefSeq" id="WP_268901310.1">
    <property type="nucleotide sequence ID" value="NZ_JAKNQT010000001.1"/>
</dbReference>
<dbReference type="Proteomes" id="UP001321125">
    <property type="component" value="Unassembled WGS sequence"/>
</dbReference>
<sequence>MQFTLTINQAKALEWGLNAQQALLFSFLHQVPTWADARQIGDHTWFNISKTKIVKEMPLLTDKPDTAYRVMKQLAKAGLLVMTSRDNKTYIRLTAKAISWNRLEGSENNPSPSDAAHSQGSEKNPTSENNPSQVGKKSEPGSEKNPTNHSTNDQTPSLAGAREASADIYGDSADLSDDGQPASQDQPIPAGQFVMTFDWKPDPDQLSAACYRRGLPADTQPTLEELADYTGHFAESNQRKSHGGWADRLAKWIAENRRNANTNAAQAPAGVRHASRQGSTRQRYANLSAEEARRRAQQQGDNPEGGAPGDVFDGEYAASD</sequence>
<name>A0ABT4ITY3_9GAMM</name>
<dbReference type="Pfam" id="PF17948">
    <property type="entry name" value="DnaT"/>
    <property type="match status" value="1"/>
</dbReference>
<feature type="compositionally biased region" description="Polar residues" evidence="1">
    <location>
        <begin position="276"/>
        <end position="285"/>
    </location>
</feature>
<feature type="domain" description="DnaT DNA-binding" evidence="2">
    <location>
        <begin position="193"/>
        <end position="263"/>
    </location>
</feature>
<dbReference type="InterPro" id="IPR040480">
    <property type="entry name" value="DnaT_DNA_bind"/>
</dbReference>
<proteinExistence type="predicted"/>
<keyword evidence="4" id="KW-1185">Reference proteome</keyword>
<feature type="compositionally biased region" description="Polar residues" evidence="1">
    <location>
        <begin position="106"/>
        <end position="135"/>
    </location>
</feature>
<accession>A0ABT4ITY3</accession>
<comment type="caution">
    <text evidence="3">The sequence shown here is derived from an EMBL/GenBank/DDBJ whole genome shotgun (WGS) entry which is preliminary data.</text>
</comment>
<feature type="region of interest" description="Disordered" evidence="1">
    <location>
        <begin position="103"/>
        <end position="158"/>
    </location>
</feature>
<feature type="compositionally biased region" description="Polar residues" evidence="1">
    <location>
        <begin position="144"/>
        <end position="157"/>
    </location>
</feature>
<feature type="region of interest" description="Disordered" evidence="1">
    <location>
        <begin position="257"/>
        <end position="320"/>
    </location>
</feature>
<evidence type="ECO:0000313" key="3">
    <source>
        <dbReference type="EMBL" id="MCZ0926479.1"/>
    </source>
</evidence>
<evidence type="ECO:0000259" key="2">
    <source>
        <dbReference type="Pfam" id="PF17948"/>
    </source>
</evidence>